<gene>
    <name evidence="6" type="ORF">FCC1311_073942</name>
</gene>
<dbReference type="SUPFAM" id="SSF54236">
    <property type="entry name" value="Ubiquitin-like"/>
    <property type="match status" value="1"/>
</dbReference>
<feature type="compositionally biased region" description="Polar residues" evidence="5">
    <location>
        <begin position="210"/>
        <end position="222"/>
    </location>
</feature>
<feature type="compositionally biased region" description="Acidic residues" evidence="5">
    <location>
        <begin position="472"/>
        <end position="484"/>
    </location>
</feature>
<proteinExistence type="inferred from homology"/>
<dbReference type="Proteomes" id="UP000241890">
    <property type="component" value="Unassembled WGS sequence"/>
</dbReference>
<feature type="region of interest" description="Disordered" evidence="5">
    <location>
        <begin position="380"/>
        <end position="485"/>
    </location>
</feature>
<comment type="caution">
    <text evidence="6">The sequence shown here is derived from an EMBL/GenBank/DDBJ whole genome shotgun (WGS) entry which is preliminary data.</text>
</comment>
<sequence length="768" mass="82883">MEEGRREREKRQQQLEQQGKPPMCDSARRIRGKNPGRIPIICRADTEKGLPGWRTKRIKFLVSDKLNVSQFRRFVRSNLINTLARPVPGDGKLKAPKLQLFLESGAELTDDTLSITDLDALHCDEDGFLYLTYITKLSSKMDVVVHPDDDSSPDGAKDSQLQSRPQNEAGEPASRQTPPEENLNQIKEPEQHQEPPMDEEKHVDKPVPQSADNESQDQSQEDNTPKVEDRNVKEQEGEEQDDNEPVKAPAQEDQVEGEGAEESEPASSGLEATVASLLQDIVSDAVQDSLEAPQTQELSTSPVTAESEEASDMADTARAEPSTSTGEAPEPQILPSATSNASVAGESDKATEMLASAQPVECPATALDADDLYKSPVFAPKKATDSAQTSSVPAFDLGAPSSQDSSTQNSAREHSPSPSPSPSPEQTSSPLYGAAGPSSNVPMNVAGLTDSMASAEAETERRLLSDDRNPNEDADNDDVDDDEELLKGGFTGFVSMILSDDSKATADGQSSSADARSQAPMLLSHMRQQQLLLQQQHQQRYQHGDPSLGFPSQHEMARQQDHLAGDLNMMYHEGGIATNHRTIDHAREEPHSMHGGMGLGSARPDDLAEEDSDDDDEWIDVDSSAPVDMSKPSLKDIGRAYLMRKIEELELQKVVNKETFTSSAASLRQLASNIVQNASLELENRNLLPGAGATGRGDLWDLPRQAQAAAAFASNAASDVSARAAAAAGLDAAVRSQDVGNLADGDEDGDWTCVNFDGGDESFGARFL</sequence>
<evidence type="ECO:0000313" key="6">
    <source>
        <dbReference type="EMBL" id="GBG31173.1"/>
    </source>
</evidence>
<feature type="region of interest" description="Disordered" evidence="5">
    <location>
        <begin position="590"/>
        <end position="626"/>
    </location>
</feature>
<feature type="region of interest" description="Disordered" evidence="5">
    <location>
        <begin position="285"/>
        <end position="356"/>
    </location>
</feature>
<keyword evidence="7" id="KW-1185">Reference proteome</keyword>
<feature type="compositionally biased region" description="Acidic residues" evidence="5">
    <location>
        <begin position="253"/>
        <end position="264"/>
    </location>
</feature>
<dbReference type="Gene3D" id="3.10.20.90">
    <property type="entry name" value="Phosphatidylinositol 3-kinase Catalytic Subunit, Chain A, domain 1"/>
    <property type="match status" value="1"/>
</dbReference>
<feature type="compositionally biased region" description="Basic and acidic residues" evidence="5">
    <location>
        <begin position="1"/>
        <end position="13"/>
    </location>
</feature>
<feature type="compositionally biased region" description="Polar residues" evidence="5">
    <location>
        <begin position="174"/>
        <end position="185"/>
    </location>
</feature>
<feature type="compositionally biased region" description="Basic and acidic residues" evidence="5">
    <location>
        <begin position="223"/>
        <end position="235"/>
    </location>
</feature>
<dbReference type="InterPro" id="IPR004241">
    <property type="entry name" value="Atg8-like"/>
</dbReference>
<feature type="compositionally biased region" description="Basic and acidic residues" evidence="5">
    <location>
        <begin position="458"/>
        <end position="471"/>
    </location>
</feature>
<feature type="compositionally biased region" description="Acidic residues" evidence="5">
    <location>
        <begin position="607"/>
        <end position="620"/>
    </location>
</feature>
<dbReference type="Pfam" id="PF02991">
    <property type="entry name" value="ATG8"/>
    <property type="match status" value="1"/>
</dbReference>
<keyword evidence="4" id="KW-0449">Lipoprotein</keyword>
<feature type="compositionally biased region" description="Basic and acidic residues" evidence="5">
    <location>
        <begin position="187"/>
        <end position="205"/>
    </location>
</feature>
<name>A0A2R5GRB2_9STRA</name>
<feature type="compositionally biased region" description="Polar residues" evidence="5">
    <location>
        <begin position="292"/>
        <end position="304"/>
    </location>
</feature>
<evidence type="ECO:0000256" key="1">
    <source>
        <dbReference type="ARBA" id="ARBA00004370"/>
    </source>
</evidence>
<feature type="compositionally biased region" description="Polar residues" evidence="5">
    <location>
        <begin position="400"/>
        <end position="410"/>
    </location>
</feature>
<reference evidence="6 7" key="1">
    <citation type="submission" date="2017-12" db="EMBL/GenBank/DDBJ databases">
        <title>Sequencing, de novo assembly and annotation of complete genome of a new Thraustochytrid species, strain FCC1311.</title>
        <authorList>
            <person name="Sedici K."/>
            <person name="Godart F."/>
            <person name="Aiese Cigliano R."/>
            <person name="Sanseverino W."/>
            <person name="Barakat M."/>
            <person name="Ortet P."/>
            <person name="Marechal E."/>
            <person name="Cagnac O."/>
            <person name="Amato A."/>
        </authorList>
    </citation>
    <scope>NUCLEOTIDE SEQUENCE [LARGE SCALE GENOMIC DNA]</scope>
</reference>
<protein>
    <submittedName>
        <fullName evidence="6">Autophagy-related protein 8</fullName>
    </submittedName>
</protein>
<comment type="subcellular location">
    <subcellularLocation>
        <location evidence="1">Membrane</location>
    </subcellularLocation>
</comment>
<feature type="region of interest" description="Disordered" evidence="5">
    <location>
        <begin position="145"/>
        <end position="272"/>
    </location>
</feature>
<dbReference type="EMBL" id="BEYU01000092">
    <property type="protein sequence ID" value="GBG31173.1"/>
    <property type="molecule type" value="Genomic_DNA"/>
</dbReference>
<evidence type="ECO:0000256" key="2">
    <source>
        <dbReference type="ARBA" id="ARBA00007293"/>
    </source>
</evidence>
<dbReference type="InParanoid" id="A0A2R5GRB2"/>
<evidence type="ECO:0000256" key="3">
    <source>
        <dbReference type="ARBA" id="ARBA00023136"/>
    </source>
</evidence>
<dbReference type="GO" id="GO:0016020">
    <property type="term" value="C:membrane"/>
    <property type="evidence" value="ECO:0007669"/>
    <property type="project" value="UniProtKB-SubCell"/>
</dbReference>
<accession>A0A2R5GRB2</accession>
<dbReference type="InterPro" id="IPR029071">
    <property type="entry name" value="Ubiquitin-like_domsf"/>
</dbReference>
<evidence type="ECO:0000256" key="5">
    <source>
        <dbReference type="SAM" id="MobiDB-lite"/>
    </source>
</evidence>
<keyword evidence="3" id="KW-0472">Membrane</keyword>
<dbReference type="AlphaFoldDB" id="A0A2R5GRB2"/>
<evidence type="ECO:0000256" key="4">
    <source>
        <dbReference type="ARBA" id="ARBA00023288"/>
    </source>
</evidence>
<evidence type="ECO:0000313" key="7">
    <source>
        <dbReference type="Proteomes" id="UP000241890"/>
    </source>
</evidence>
<organism evidence="6 7">
    <name type="scientific">Hondaea fermentalgiana</name>
    <dbReference type="NCBI Taxonomy" id="2315210"/>
    <lineage>
        <taxon>Eukaryota</taxon>
        <taxon>Sar</taxon>
        <taxon>Stramenopiles</taxon>
        <taxon>Bigyra</taxon>
        <taxon>Labyrinthulomycetes</taxon>
        <taxon>Thraustochytrida</taxon>
        <taxon>Thraustochytriidae</taxon>
        <taxon>Hondaea</taxon>
    </lineage>
</organism>
<feature type="region of interest" description="Disordered" evidence="5">
    <location>
        <begin position="1"/>
        <end position="32"/>
    </location>
</feature>
<comment type="similarity">
    <text evidence="2">Belongs to the ATG8 family.</text>
</comment>